<dbReference type="EMBL" id="JBHSED010000009">
    <property type="protein sequence ID" value="MFC4303176.1"/>
    <property type="molecule type" value="Genomic_DNA"/>
</dbReference>
<comment type="caution">
    <text evidence="2">The sequence shown here is derived from an EMBL/GenBank/DDBJ whole genome shotgun (WGS) entry which is preliminary data.</text>
</comment>
<evidence type="ECO:0000313" key="3">
    <source>
        <dbReference type="Proteomes" id="UP001595755"/>
    </source>
</evidence>
<evidence type="ECO:0000313" key="2">
    <source>
        <dbReference type="EMBL" id="MFC4303176.1"/>
    </source>
</evidence>
<feature type="chain" id="PRO_5046988985" evidence="1">
    <location>
        <begin position="23"/>
        <end position="160"/>
    </location>
</feature>
<keyword evidence="1" id="KW-0732">Signal</keyword>
<protein>
    <submittedName>
        <fullName evidence="2">Uncharacterized protein</fullName>
    </submittedName>
</protein>
<evidence type="ECO:0000256" key="1">
    <source>
        <dbReference type="SAM" id="SignalP"/>
    </source>
</evidence>
<dbReference type="RefSeq" id="WP_204606356.1">
    <property type="nucleotide sequence ID" value="NZ_JBHSED010000009.1"/>
</dbReference>
<proteinExistence type="predicted"/>
<dbReference type="Proteomes" id="UP001595755">
    <property type="component" value="Unassembled WGS sequence"/>
</dbReference>
<organism evidence="2 3">
    <name type="scientific">Cohnella boryungensis</name>
    <dbReference type="NCBI Taxonomy" id="768479"/>
    <lineage>
        <taxon>Bacteria</taxon>
        <taxon>Bacillati</taxon>
        <taxon>Bacillota</taxon>
        <taxon>Bacilli</taxon>
        <taxon>Bacillales</taxon>
        <taxon>Paenibacillaceae</taxon>
        <taxon>Cohnella</taxon>
    </lineage>
</organism>
<sequence length="160" mass="17057">MIISWLLLLSSIVHGGPPPSSAAPAVLLHAEALQRPWQLEGVGLGDTGAQVESMWGKPSSVASDEWQQDCETWSYKTGKNVGLCGGQVSFVQVTAAARKANLDGKEVAMAGTELRQALGKPEFEAEDGWGVVKGAEALKVFVDERGRLVSLDLFHDPCNV</sequence>
<reference evidence="3" key="1">
    <citation type="journal article" date="2019" name="Int. J. Syst. Evol. Microbiol.">
        <title>The Global Catalogue of Microorganisms (GCM) 10K type strain sequencing project: providing services to taxonomists for standard genome sequencing and annotation.</title>
        <authorList>
            <consortium name="The Broad Institute Genomics Platform"/>
            <consortium name="The Broad Institute Genome Sequencing Center for Infectious Disease"/>
            <person name="Wu L."/>
            <person name="Ma J."/>
        </authorList>
    </citation>
    <scope>NUCLEOTIDE SEQUENCE [LARGE SCALE GENOMIC DNA]</scope>
    <source>
        <strain evidence="3">CGMCC 4.1641</strain>
    </source>
</reference>
<keyword evidence="3" id="KW-1185">Reference proteome</keyword>
<name>A0ABV8S6K9_9BACL</name>
<accession>A0ABV8S6K9</accession>
<feature type="signal peptide" evidence="1">
    <location>
        <begin position="1"/>
        <end position="22"/>
    </location>
</feature>
<gene>
    <name evidence="2" type="ORF">ACFO1S_06900</name>
</gene>